<evidence type="ECO:0000256" key="5">
    <source>
        <dbReference type="ARBA" id="ARBA00023004"/>
    </source>
</evidence>
<dbReference type="AlphaFoldDB" id="A0A4D4J568"/>
<evidence type="ECO:0000256" key="2">
    <source>
        <dbReference type="ARBA" id="ARBA00022617"/>
    </source>
</evidence>
<accession>A0A4D4J568</accession>
<dbReference type="GO" id="GO:0016705">
    <property type="term" value="F:oxidoreductase activity, acting on paired donors, with incorporation or reduction of molecular oxygen"/>
    <property type="evidence" value="ECO:0007669"/>
    <property type="project" value="InterPro"/>
</dbReference>
<evidence type="ECO:0000313" key="8">
    <source>
        <dbReference type="EMBL" id="GDY29686.1"/>
    </source>
</evidence>
<dbReference type="OrthoDB" id="4133219at2"/>
<keyword evidence="4 7" id="KW-0560">Oxidoreductase</keyword>
<evidence type="ECO:0000256" key="3">
    <source>
        <dbReference type="ARBA" id="ARBA00022723"/>
    </source>
</evidence>
<dbReference type="InterPro" id="IPR002397">
    <property type="entry name" value="Cyt_P450_B"/>
</dbReference>
<keyword evidence="6 7" id="KW-0503">Monooxygenase</keyword>
<keyword evidence="3 7" id="KW-0479">Metal-binding</keyword>
<dbReference type="InterPro" id="IPR001128">
    <property type="entry name" value="Cyt_P450"/>
</dbReference>
<dbReference type="PRINTS" id="PR00359">
    <property type="entry name" value="BP450"/>
</dbReference>
<keyword evidence="2 7" id="KW-0349">Heme</keyword>
<dbReference type="Proteomes" id="UP000298860">
    <property type="component" value="Unassembled WGS sequence"/>
</dbReference>
<dbReference type="InterPro" id="IPR036396">
    <property type="entry name" value="Cyt_P450_sf"/>
</dbReference>
<reference evidence="9" key="1">
    <citation type="submission" date="2019-04" db="EMBL/GenBank/DDBJ databases">
        <title>Draft genome sequence of Pseudonocardiaceae bacterium SL3-2-4.</title>
        <authorList>
            <person name="Ningsih F."/>
            <person name="Yokota A."/>
            <person name="Sakai Y."/>
            <person name="Nanatani K."/>
            <person name="Yabe S."/>
            <person name="Oetari A."/>
            <person name="Sjamsuridzal W."/>
        </authorList>
    </citation>
    <scope>NUCLEOTIDE SEQUENCE [LARGE SCALE GENOMIC DNA]</scope>
    <source>
        <strain evidence="9">SL3-2-4</strain>
    </source>
</reference>
<dbReference type="FunFam" id="1.10.630.10:FF:000018">
    <property type="entry name" value="Cytochrome P450 monooxygenase"/>
    <property type="match status" value="1"/>
</dbReference>
<proteinExistence type="inferred from homology"/>
<dbReference type="Gene3D" id="1.10.630.10">
    <property type="entry name" value="Cytochrome P450"/>
    <property type="match status" value="1"/>
</dbReference>
<name>A0A4D4J568_9PSEU</name>
<dbReference type="RefSeq" id="WP_137812855.1">
    <property type="nucleotide sequence ID" value="NZ_BJFL01000004.1"/>
</dbReference>
<sequence>MTATEGGIGLTAPPADPDDLLDWFADARANHPVACDEHGVWQVFRYADLSEVLADPVSYSSDLTGLLPPQEDFELFQRGNFARMDPPQHRKLRGLVSKAFTPRLVAGLEPRIAKVTTDLLDALGGADRWDLVDRLAYPLPVTVIAEMLGVPAADQPTFRRWADAMFEDIDQPTVLPDAEFMESRARPLREMSAYLLEHIRARRAAPRDDLISHLALAETDGERLTDEEMIGFVGLLLLAGHITTTLLLGNAVTCLHEFPEAAAALRADRGLIPAAVEEVLRFRTPFSRLARLTTRDVVLGGQAIPAKRMLLLWVTSANRDGAHVPEPDRFDVRRQPNTHLTFGHGIHFCLGAPLARLETRVALGILLDRFAEIAVAGGAVWHDPRIIVGPRKLPVVTRPV</sequence>
<comment type="similarity">
    <text evidence="1 7">Belongs to the cytochrome P450 family.</text>
</comment>
<evidence type="ECO:0000256" key="1">
    <source>
        <dbReference type="ARBA" id="ARBA00010617"/>
    </source>
</evidence>
<evidence type="ECO:0000256" key="4">
    <source>
        <dbReference type="ARBA" id="ARBA00023002"/>
    </source>
</evidence>
<dbReference type="GO" id="GO:0020037">
    <property type="term" value="F:heme binding"/>
    <property type="evidence" value="ECO:0007669"/>
    <property type="project" value="InterPro"/>
</dbReference>
<comment type="caution">
    <text evidence="8">The sequence shown here is derived from an EMBL/GenBank/DDBJ whole genome shotgun (WGS) entry which is preliminary data.</text>
</comment>
<dbReference type="Pfam" id="PF00067">
    <property type="entry name" value="p450"/>
    <property type="match status" value="1"/>
</dbReference>
<keyword evidence="5 7" id="KW-0408">Iron</keyword>
<protein>
    <submittedName>
        <fullName evidence="8">Cytochrome P450</fullName>
    </submittedName>
</protein>
<dbReference type="PANTHER" id="PTHR46696">
    <property type="entry name" value="P450, PUTATIVE (EUROFUNG)-RELATED"/>
    <property type="match status" value="1"/>
</dbReference>
<dbReference type="GO" id="GO:0004497">
    <property type="term" value="F:monooxygenase activity"/>
    <property type="evidence" value="ECO:0007669"/>
    <property type="project" value="UniProtKB-KW"/>
</dbReference>
<evidence type="ECO:0000256" key="7">
    <source>
        <dbReference type="RuleBase" id="RU000461"/>
    </source>
</evidence>
<evidence type="ECO:0000256" key="6">
    <source>
        <dbReference type="ARBA" id="ARBA00023033"/>
    </source>
</evidence>
<dbReference type="SUPFAM" id="SSF48264">
    <property type="entry name" value="Cytochrome P450"/>
    <property type="match status" value="1"/>
</dbReference>
<dbReference type="CDD" id="cd11032">
    <property type="entry name" value="P450_EryK-like"/>
    <property type="match status" value="1"/>
</dbReference>
<dbReference type="InterPro" id="IPR017972">
    <property type="entry name" value="Cyt_P450_CS"/>
</dbReference>
<dbReference type="EMBL" id="BJFL01000004">
    <property type="protein sequence ID" value="GDY29686.1"/>
    <property type="molecule type" value="Genomic_DNA"/>
</dbReference>
<dbReference type="GO" id="GO:0005506">
    <property type="term" value="F:iron ion binding"/>
    <property type="evidence" value="ECO:0007669"/>
    <property type="project" value="InterPro"/>
</dbReference>
<keyword evidence="9" id="KW-1185">Reference proteome</keyword>
<gene>
    <name evidence="8" type="ORF">GTS_13190</name>
</gene>
<organism evidence="8 9">
    <name type="scientific">Gandjariella thermophila</name>
    <dbReference type="NCBI Taxonomy" id="1931992"/>
    <lineage>
        <taxon>Bacteria</taxon>
        <taxon>Bacillati</taxon>
        <taxon>Actinomycetota</taxon>
        <taxon>Actinomycetes</taxon>
        <taxon>Pseudonocardiales</taxon>
        <taxon>Pseudonocardiaceae</taxon>
        <taxon>Gandjariella</taxon>
    </lineage>
</organism>
<dbReference type="PROSITE" id="PS00086">
    <property type="entry name" value="CYTOCHROME_P450"/>
    <property type="match status" value="1"/>
</dbReference>
<evidence type="ECO:0000313" key="9">
    <source>
        <dbReference type="Proteomes" id="UP000298860"/>
    </source>
</evidence>
<dbReference type="PANTHER" id="PTHR46696:SF1">
    <property type="entry name" value="CYTOCHROME P450 YJIB-RELATED"/>
    <property type="match status" value="1"/>
</dbReference>